<dbReference type="Gene3D" id="3.40.225.10">
    <property type="entry name" value="Class II aldolase/adducin N-terminal domain"/>
    <property type="match status" value="1"/>
</dbReference>
<dbReference type="Pfam" id="PF00596">
    <property type="entry name" value="Aldolase_II"/>
    <property type="match status" value="1"/>
</dbReference>
<evidence type="ECO:0000313" key="2">
    <source>
        <dbReference type="EMBL" id="CAE8634385.1"/>
    </source>
</evidence>
<reference evidence="2" key="1">
    <citation type="submission" date="2021-02" db="EMBL/GenBank/DDBJ databases">
        <authorList>
            <person name="Dougan E. K."/>
            <person name="Rhodes N."/>
            <person name="Thang M."/>
            <person name="Chan C."/>
        </authorList>
    </citation>
    <scope>NUCLEOTIDE SEQUENCE</scope>
</reference>
<dbReference type="GO" id="GO:0051015">
    <property type="term" value="F:actin filament binding"/>
    <property type="evidence" value="ECO:0007669"/>
    <property type="project" value="TreeGrafter"/>
</dbReference>
<comment type="caution">
    <text evidence="2">The sequence shown here is derived from an EMBL/GenBank/DDBJ whole genome shotgun (WGS) entry which is preliminary data.</text>
</comment>
<feature type="domain" description="Class II aldolase/adducin N-terminal" evidence="1">
    <location>
        <begin position="22"/>
        <end position="205"/>
    </location>
</feature>
<dbReference type="EMBL" id="CAJNNV010030997">
    <property type="protein sequence ID" value="CAE8634385.1"/>
    <property type="molecule type" value="Genomic_DNA"/>
</dbReference>
<dbReference type="PANTHER" id="PTHR10672">
    <property type="entry name" value="ADDUCIN"/>
    <property type="match status" value="1"/>
</dbReference>
<evidence type="ECO:0000259" key="1">
    <source>
        <dbReference type="SMART" id="SM01007"/>
    </source>
</evidence>
<keyword evidence="3" id="KW-1185">Reference proteome</keyword>
<sequence length="291" mass="32034">MVSPGDDYLPAAAETDEHTIRRHLAAVYRTCHRLGLNEGVCNHLSALVPGDEPYRFLVIRYGLSWDEVTPNNLVLCDCDGNIIAGTGPVETTAMQIHAAVHMSDPAKYRCVLHTHMPYTTALCVTDRFELSMCHQNSLRFYDDVAYDHEYRGLVMDQDEGTRLAAALGGKRVLLHRCHGPIVTGDSVAAAFDSLYYLERAAMVQVLAMGTLAGGGRLCTIDEETTKQTKALVDRELDYAARCHLGARMRELEDIDRRTSGGRPCWRSAVALATTAFLAGALAHAGVTRWRA</sequence>
<dbReference type="PANTHER" id="PTHR10672:SF21">
    <property type="entry name" value="CLASS II ALDOLASE_ADDUCIN N-TERMINAL DOMAIN-CONTAINING PROTEIN"/>
    <property type="match status" value="1"/>
</dbReference>
<dbReference type="SMART" id="SM01007">
    <property type="entry name" value="Aldolase_II"/>
    <property type="match status" value="1"/>
</dbReference>
<gene>
    <name evidence="2" type="ORF">PGLA1383_LOCUS50035</name>
</gene>
<proteinExistence type="predicted"/>
<organism evidence="2 3">
    <name type="scientific">Polarella glacialis</name>
    <name type="common">Dinoflagellate</name>
    <dbReference type="NCBI Taxonomy" id="89957"/>
    <lineage>
        <taxon>Eukaryota</taxon>
        <taxon>Sar</taxon>
        <taxon>Alveolata</taxon>
        <taxon>Dinophyceae</taxon>
        <taxon>Suessiales</taxon>
        <taxon>Suessiaceae</taxon>
        <taxon>Polarella</taxon>
    </lineage>
</organism>
<evidence type="ECO:0000313" key="3">
    <source>
        <dbReference type="Proteomes" id="UP000654075"/>
    </source>
</evidence>
<dbReference type="OMA" id="EAVFWFV"/>
<dbReference type="InterPro" id="IPR051017">
    <property type="entry name" value="Aldolase-II_Adducin_sf"/>
</dbReference>
<dbReference type="SUPFAM" id="SSF53639">
    <property type="entry name" value="AraD/HMP-PK domain-like"/>
    <property type="match status" value="1"/>
</dbReference>
<dbReference type="Proteomes" id="UP000654075">
    <property type="component" value="Unassembled WGS sequence"/>
</dbReference>
<dbReference type="OrthoDB" id="3238794at2759"/>
<protein>
    <recommendedName>
        <fullName evidence="1">Class II aldolase/adducin N-terminal domain-containing protein</fullName>
    </recommendedName>
</protein>
<dbReference type="InterPro" id="IPR036409">
    <property type="entry name" value="Aldolase_II/adducin_N_sf"/>
</dbReference>
<dbReference type="InterPro" id="IPR001303">
    <property type="entry name" value="Aldolase_II/adducin_N"/>
</dbReference>
<name>A0A813H9M6_POLGL</name>
<dbReference type="GO" id="GO:0005856">
    <property type="term" value="C:cytoskeleton"/>
    <property type="evidence" value="ECO:0007669"/>
    <property type="project" value="TreeGrafter"/>
</dbReference>
<dbReference type="AlphaFoldDB" id="A0A813H9M6"/>
<accession>A0A813H9M6</accession>